<feature type="domain" description="Glycosyltransferase 2-like" evidence="1">
    <location>
        <begin position="3"/>
        <end position="164"/>
    </location>
</feature>
<comment type="caution">
    <text evidence="2">The sequence shown here is derived from an EMBL/GenBank/DDBJ whole genome shotgun (WGS) entry which is preliminary data.</text>
</comment>
<dbReference type="InterPro" id="IPR029044">
    <property type="entry name" value="Nucleotide-diphossugar_trans"/>
</dbReference>
<reference evidence="2 3" key="1">
    <citation type="submission" date="2024-09" db="EMBL/GenBank/DDBJ databases">
        <authorList>
            <person name="Sun Q."/>
            <person name="Mori K."/>
        </authorList>
    </citation>
    <scope>NUCLEOTIDE SEQUENCE [LARGE SCALE GENOMIC DNA]</scope>
    <source>
        <strain evidence="2 3">CECT 7908</strain>
    </source>
</reference>
<evidence type="ECO:0000313" key="2">
    <source>
        <dbReference type="EMBL" id="MFB9063249.1"/>
    </source>
</evidence>
<dbReference type="SUPFAM" id="SSF53448">
    <property type="entry name" value="Nucleotide-diphospho-sugar transferases"/>
    <property type="match status" value="1"/>
</dbReference>
<dbReference type="EMBL" id="JBHMEX010000013">
    <property type="protein sequence ID" value="MFB9063249.1"/>
    <property type="molecule type" value="Genomic_DNA"/>
</dbReference>
<dbReference type="CDD" id="cd00761">
    <property type="entry name" value="Glyco_tranf_GTA_type"/>
    <property type="match status" value="1"/>
</dbReference>
<gene>
    <name evidence="2" type="ORF">ACFFUQ_04380</name>
</gene>
<dbReference type="Proteomes" id="UP001589589">
    <property type="component" value="Unassembled WGS sequence"/>
</dbReference>
<dbReference type="RefSeq" id="WP_290266087.1">
    <property type="nucleotide sequence ID" value="NZ_JAUFQQ010000005.1"/>
</dbReference>
<sequence>MLSILIPVYNYNVSSLVEALHKQCLESKIEFEIICQDDGSNSTLNTYNEKINLLKNCLFISLDKNIGLSANRNLLASKAKYSIFLYIDGDSVVVNKNYIQNYLDSIKNADIIYGGRIHPKTVNSPKQILRWKYGRIIEDKTASQRITNPYKTVLFNNTLIKKDHFNQIKFNSYLTKYGHEDTLFAYEVSKFNFRVKHIDNAIEHGDIDESSVFILKVKNSLNNLILLDQQNKLSPDFVKILGFYYSLKKYKLVSSGNLFFKIFNKVLFNQLCSQNPSLFLFNLYRISYICSIKN</sequence>
<dbReference type="Pfam" id="PF00535">
    <property type="entry name" value="Glycos_transf_2"/>
    <property type="match status" value="1"/>
</dbReference>
<dbReference type="Gene3D" id="3.90.550.10">
    <property type="entry name" value="Spore Coat Polysaccharide Biosynthesis Protein SpsA, Chain A"/>
    <property type="match status" value="1"/>
</dbReference>
<accession>A0ABV5FI75</accession>
<dbReference type="InterPro" id="IPR001173">
    <property type="entry name" value="Glyco_trans_2-like"/>
</dbReference>
<name>A0ABV5FI75_9FLAO</name>
<organism evidence="2 3">
    <name type="scientific">Flavobacterium branchiarum</name>
    <dbReference type="NCBI Taxonomy" id="1114870"/>
    <lineage>
        <taxon>Bacteria</taxon>
        <taxon>Pseudomonadati</taxon>
        <taxon>Bacteroidota</taxon>
        <taxon>Flavobacteriia</taxon>
        <taxon>Flavobacteriales</taxon>
        <taxon>Flavobacteriaceae</taxon>
        <taxon>Flavobacterium</taxon>
    </lineage>
</organism>
<protein>
    <submittedName>
        <fullName evidence="2">Glycosyltransferase family 2 protein</fullName>
    </submittedName>
</protein>
<evidence type="ECO:0000313" key="3">
    <source>
        <dbReference type="Proteomes" id="UP001589589"/>
    </source>
</evidence>
<evidence type="ECO:0000259" key="1">
    <source>
        <dbReference type="Pfam" id="PF00535"/>
    </source>
</evidence>
<proteinExistence type="predicted"/>
<keyword evidence="3" id="KW-1185">Reference proteome</keyword>